<dbReference type="Proteomes" id="UP000245539">
    <property type="component" value="Unassembled WGS sequence"/>
</dbReference>
<keyword evidence="2" id="KW-1185">Reference proteome</keyword>
<sequence>MLFSAFPMNGILTIEAHIRGFDESCLIWKAAIQIGEKILKISDNSHFDVIYLQALKLPIKSS</sequence>
<evidence type="ECO:0000313" key="1">
    <source>
        <dbReference type="EMBL" id="PWQ91997.1"/>
    </source>
</evidence>
<dbReference type="EMBL" id="QGKM01000143">
    <property type="protein sequence ID" value="PWQ91997.1"/>
    <property type="molecule type" value="Genomic_DNA"/>
</dbReference>
<protein>
    <submittedName>
        <fullName evidence="1">Uncharacterized protein</fullName>
    </submittedName>
</protein>
<name>A0A317C0W7_9GAMM</name>
<dbReference type="AlphaFoldDB" id="A0A317C0W7"/>
<proteinExistence type="predicted"/>
<organism evidence="1 2">
    <name type="scientific">Leucothrix pacifica</name>
    <dbReference type="NCBI Taxonomy" id="1247513"/>
    <lineage>
        <taxon>Bacteria</taxon>
        <taxon>Pseudomonadati</taxon>
        <taxon>Pseudomonadota</taxon>
        <taxon>Gammaproteobacteria</taxon>
        <taxon>Thiotrichales</taxon>
        <taxon>Thiotrichaceae</taxon>
        <taxon>Leucothrix</taxon>
    </lineage>
</organism>
<comment type="caution">
    <text evidence="1">The sequence shown here is derived from an EMBL/GenBank/DDBJ whole genome shotgun (WGS) entry which is preliminary data.</text>
</comment>
<evidence type="ECO:0000313" key="2">
    <source>
        <dbReference type="Proteomes" id="UP000245539"/>
    </source>
</evidence>
<accession>A0A317C0W7</accession>
<gene>
    <name evidence="1" type="ORF">DKW60_23445</name>
</gene>
<reference evidence="1 2" key="1">
    <citation type="submission" date="2018-05" db="EMBL/GenBank/DDBJ databases">
        <title>Leucothrix arctica sp. nov., isolated from Arctic seawater.</title>
        <authorList>
            <person name="Choi A."/>
            <person name="Baek K."/>
        </authorList>
    </citation>
    <scope>NUCLEOTIDE SEQUENCE [LARGE SCALE GENOMIC DNA]</scope>
    <source>
        <strain evidence="1 2">JCM 18388</strain>
    </source>
</reference>